<evidence type="ECO:0000256" key="1">
    <source>
        <dbReference type="ARBA" id="ARBA00012513"/>
    </source>
</evidence>
<dbReference type="SUPFAM" id="SSF52540">
    <property type="entry name" value="P-loop containing nucleoside triphosphate hydrolases"/>
    <property type="match status" value="2"/>
</dbReference>
<dbReference type="EC" id="2.7.11.1" evidence="1"/>
<dbReference type="Pfam" id="PF06745">
    <property type="entry name" value="ATPase"/>
    <property type="match status" value="2"/>
</dbReference>
<sequence>MPPEAQLRSALPKAPTGISGFDEITLGGLPAGRPSLICGAAGSGKTLFATTFLVNGAMLYDEPGVFMSFEERAEDLAANVASLGYDLDRLVADGRIAIDHVQVDRSDIEENGEYDLEGLFLRLGWAVDSIGAKRVVLDTIETLFSSLDNQAVLRSELRRLFGWIKERGLSCVITGERGEGQFTRQGLEEYVSDCVVLLDNRVHEQITTRRLRVVKYRGSAHGTNEYPFLIDSQGISVLPVTGAGLTHDVSTEVLSSGVPGLDAMLGLGGFYRGSSILLTGTAGTGKTTFSSSFIDAACARGERCLYFVFEESAAQIIRNARSIGLDLARHVENGLLRFEAARPSLFGLEMHLARMHRDIDLFQPHIVAVDPISAFRGPEHEVQSALLRMVDLLKARGITGVFTTLLHQDFSAAQQDLGMSSLMDSWIRLTNEEANGEMNRTLYVIKSRGMSHSNQVREYSMSSGGIGMVEPYIGPEGVLTGSARLTQVAREQAAQLRRQQDAERRQRELARRRQALERQIDEMRAALVAEEEEISRLHSEDTEREATLEKDREAMARHRNAAE</sequence>
<evidence type="ECO:0000313" key="10">
    <source>
        <dbReference type="Proteomes" id="UP001518990"/>
    </source>
</evidence>
<dbReference type="Gene3D" id="3.40.50.300">
    <property type="entry name" value="P-loop containing nucleotide triphosphate hydrolases"/>
    <property type="match status" value="2"/>
</dbReference>
<keyword evidence="2" id="KW-0597">Phosphoprotein</keyword>
<evidence type="ECO:0000256" key="5">
    <source>
        <dbReference type="ARBA" id="ARBA00022777"/>
    </source>
</evidence>
<dbReference type="InterPro" id="IPR027417">
    <property type="entry name" value="P-loop_NTPase"/>
</dbReference>
<gene>
    <name evidence="9" type="primary">kaiC</name>
    <name evidence="9" type="ORF">IAI60_18695</name>
</gene>
<evidence type="ECO:0000259" key="8">
    <source>
        <dbReference type="PROSITE" id="PS51146"/>
    </source>
</evidence>
<evidence type="ECO:0000256" key="2">
    <source>
        <dbReference type="ARBA" id="ARBA00022553"/>
    </source>
</evidence>
<dbReference type="Proteomes" id="UP001518990">
    <property type="component" value="Unassembled WGS sequence"/>
</dbReference>
<proteinExistence type="predicted"/>
<keyword evidence="4" id="KW-0677">Repeat</keyword>
<dbReference type="PIRSF" id="PIRSF039117">
    <property type="entry name" value="KaiC"/>
    <property type="match status" value="1"/>
</dbReference>
<evidence type="ECO:0000256" key="3">
    <source>
        <dbReference type="ARBA" id="ARBA00022679"/>
    </source>
</evidence>
<dbReference type="InterPro" id="IPR051347">
    <property type="entry name" value="Circadian_clock_KaiC-rel"/>
</dbReference>
<dbReference type="PROSITE" id="PS51146">
    <property type="entry name" value="KAIC"/>
    <property type="match status" value="2"/>
</dbReference>
<feature type="domain" description="KaiC" evidence="8">
    <location>
        <begin position="12"/>
        <end position="251"/>
    </location>
</feature>
<dbReference type="InterPro" id="IPR014774">
    <property type="entry name" value="KaiC-like_dom"/>
</dbReference>
<accession>A0ABS3KGP7</accession>
<organism evidence="9 10">
    <name type="scientific">Roseomonas marmotae</name>
    <dbReference type="NCBI Taxonomy" id="2768161"/>
    <lineage>
        <taxon>Bacteria</taxon>
        <taxon>Pseudomonadati</taxon>
        <taxon>Pseudomonadota</taxon>
        <taxon>Alphaproteobacteria</taxon>
        <taxon>Acetobacterales</taxon>
        <taxon>Roseomonadaceae</taxon>
        <taxon>Roseomonas</taxon>
    </lineage>
</organism>
<reference evidence="9 10" key="1">
    <citation type="submission" date="2020-09" db="EMBL/GenBank/DDBJ databases">
        <title>Roseomonas.</title>
        <authorList>
            <person name="Zhu W."/>
        </authorList>
    </citation>
    <scope>NUCLEOTIDE SEQUENCE [LARGE SCALE GENOMIC DNA]</scope>
    <source>
        <strain evidence="9 10">1311</strain>
    </source>
</reference>
<keyword evidence="5" id="KW-0418">Kinase</keyword>
<dbReference type="NCBIfam" id="NF006799">
    <property type="entry name" value="PRK09302.1"/>
    <property type="match status" value="1"/>
</dbReference>
<dbReference type="InterPro" id="IPR010624">
    <property type="entry name" value="KaiC_dom"/>
</dbReference>
<dbReference type="InterPro" id="IPR030665">
    <property type="entry name" value="KaiC"/>
</dbReference>
<evidence type="ECO:0000256" key="4">
    <source>
        <dbReference type="ARBA" id="ARBA00022737"/>
    </source>
</evidence>
<keyword evidence="10" id="KW-1185">Reference proteome</keyword>
<comment type="caution">
    <text evidence="9">The sequence shown here is derived from an EMBL/GenBank/DDBJ whole genome shotgun (WGS) entry which is preliminary data.</text>
</comment>
<name>A0ABS3KGP7_9PROT</name>
<feature type="domain" description="KaiC" evidence="8">
    <location>
        <begin position="252"/>
        <end position="482"/>
    </location>
</feature>
<evidence type="ECO:0000256" key="6">
    <source>
        <dbReference type="ARBA" id="ARBA00022801"/>
    </source>
</evidence>
<keyword evidence="6" id="KW-0378">Hydrolase</keyword>
<dbReference type="CDD" id="cd19485">
    <property type="entry name" value="KaiC-N"/>
    <property type="match status" value="1"/>
</dbReference>
<dbReference type="PANTHER" id="PTHR42926">
    <property type="match status" value="1"/>
</dbReference>
<keyword evidence="3" id="KW-0808">Transferase</keyword>
<feature type="region of interest" description="Disordered" evidence="7">
    <location>
        <begin position="532"/>
        <end position="563"/>
    </location>
</feature>
<dbReference type="PANTHER" id="PTHR42926:SF1">
    <property type="entry name" value="CIRCADIAN CLOCK OSCILLATOR PROTEIN KAIC 1"/>
    <property type="match status" value="1"/>
</dbReference>
<protein>
    <recommendedName>
        <fullName evidence="1">non-specific serine/threonine protein kinase</fullName>
        <ecNumber evidence="1">2.7.11.1</ecNumber>
    </recommendedName>
</protein>
<feature type="compositionally biased region" description="Basic and acidic residues" evidence="7">
    <location>
        <begin position="534"/>
        <end position="563"/>
    </location>
</feature>
<evidence type="ECO:0000313" key="9">
    <source>
        <dbReference type="EMBL" id="MBO1076648.1"/>
    </source>
</evidence>
<evidence type="ECO:0000256" key="7">
    <source>
        <dbReference type="SAM" id="MobiDB-lite"/>
    </source>
</evidence>
<dbReference type="InterPro" id="IPR047221">
    <property type="entry name" value="KaiC_N"/>
</dbReference>
<dbReference type="RefSeq" id="WP_207449872.1">
    <property type="nucleotide sequence ID" value="NZ_CP061091.1"/>
</dbReference>
<dbReference type="EMBL" id="JACTNF010000026">
    <property type="protein sequence ID" value="MBO1076648.1"/>
    <property type="molecule type" value="Genomic_DNA"/>
</dbReference>